<sequence>MVGPVLCLLLDYHISRNTIPVSLNNGFKMPAWFDIKGLDISAAEDVEGIKKATTYVHSLIEKEISEGIPSERIMIGGFSQGGALAIHSALTFPKKLAGIIALSCWLPMSKAFNPSLVPANKDIHIIQCHGDCDPIVSYSFGQLTASVLKNVTKNLAFKTYNGMMHSSSDEEMIDMKNFISARLPSV</sequence>
<name>A0AAN9TF39_9HEMI</name>
<keyword evidence="5" id="KW-1185">Reference proteome</keyword>
<feature type="domain" description="Phospholipase/carboxylesterase/thioesterase" evidence="3">
    <location>
        <begin position="18"/>
        <end position="181"/>
    </location>
</feature>
<reference evidence="4 5" key="1">
    <citation type="submission" date="2024-03" db="EMBL/GenBank/DDBJ databases">
        <title>Adaptation during the transition from Ophiocordyceps entomopathogen to insect associate is accompanied by gene loss and intensified selection.</title>
        <authorList>
            <person name="Ward C.M."/>
            <person name="Onetto C.A."/>
            <person name="Borneman A.R."/>
        </authorList>
    </citation>
    <scope>NUCLEOTIDE SEQUENCE [LARGE SCALE GENOMIC DNA]</scope>
    <source>
        <strain evidence="4">AWRI1</strain>
        <tissue evidence="4">Single Adult Female</tissue>
    </source>
</reference>
<accession>A0AAN9TF39</accession>
<evidence type="ECO:0000259" key="3">
    <source>
        <dbReference type="Pfam" id="PF02230"/>
    </source>
</evidence>
<comment type="caution">
    <text evidence="4">The sequence shown here is derived from an EMBL/GenBank/DDBJ whole genome shotgun (WGS) entry which is preliminary data.</text>
</comment>
<gene>
    <name evidence="4" type="ORF">V9T40_001831</name>
</gene>
<dbReference type="InterPro" id="IPR003140">
    <property type="entry name" value="PLipase/COase/thioEstase"/>
</dbReference>
<dbReference type="Gene3D" id="3.40.50.1820">
    <property type="entry name" value="alpha/beta hydrolase"/>
    <property type="match status" value="1"/>
</dbReference>
<evidence type="ECO:0000256" key="2">
    <source>
        <dbReference type="ARBA" id="ARBA00012423"/>
    </source>
</evidence>
<dbReference type="InterPro" id="IPR050565">
    <property type="entry name" value="LYPA1-2/EST-like"/>
</dbReference>
<dbReference type="GO" id="GO:0005737">
    <property type="term" value="C:cytoplasm"/>
    <property type="evidence" value="ECO:0007669"/>
    <property type="project" value="TreeGrafter"/>
</dbReference>
<dbReference type="SUPFAM" id="SSF53474">
    <property type="entry name" value="alpha/beta-Hydrolases"/>
    <property type="match status" value="1"/>
</dbReference>
<proteinExistence type="inferred from homology"/>
<dbReference type="EC" id="3.1.2.22" evidence="2"/>
<dbReference type="Proteomes" id="UP001367676">
    <property type="component" value="Unassembled WGS sequence"/>
</dbReference>
<dbReference type="PANTHER" id="PTHR10655">
    <property type="entry name" value="LYSOPHOSPHOLIPASE-RELATED"/>
    <property type="match status" value="1"/>
</dbReference>
<evidence type="ECO:0000313" key="4">
    <source>
        <dbReference type="EMBL" id="KAK7590218.1"/>
    </source>
</evidence>
<comment type="similarity">
    <text evidence="1">Belongs to the AB hydrolase superfamily. AB hydrolase 2 family.</text>
</comment>
<dbReference type="Pfam" id="PF02230">
    <property type="entry name" value="Abhydrolase_2"/>
    <property type="match status" value="1"/>
</dbReference>
<dbReference type="GO" id="GO:0052689">
    <property type="term" value="F:carboxylic ester hydrolase activity"/>
    <property type="evidence" value="ECO:0007669"/>
    <property type="project" value="TreeGrafter"/>
</dbReference>
<dbReference type="InterPro" id="IPR029058">
    <property type="entry name" value="AB_hydrolase_fold"/>
</dbReference>
<evidence type="ECO:0000313" key="5">
    <source>
        <dbReference type="Proteomes" id="UP001367676"/>
    </source>
</evidence>
<evidence type="ECO:0000256" key="1">
    <source>
        <dbReference type="ARBA" id="ARBA00006499"/>
    </source>
</evidence>
<dbReference type="AlphaFoldDB" id="A0AAN9TF39"/>
<organism evidence="4 5">
    <name type="scientific">Parthenolecanium corni</name>
    <dbReference type="NCBI Taxonomy" id="536013"/>
    <lineage>
        <taxon>Eukaryota</taxon>
        <taxon>Metazoa</taxon>
        <taxon>Ecdysozoa</taxon>
        <taxon>Arthropoda</taxon>
        <taxon>Hexapoda</taxon>
        <taxon>Insecta</taxon>
        <taxon>Pterygota</taxon>
        <taxon>Neoptera</taxon>
        <taxon>Paraneoptera</taxon>
        <taxon>Hemiptera</taxon>
        <taxon>Sternorrhyncha</taxon>
        <taxon>Coccoidea</taxon>
        <taxon>Coccidae</taxon>
        <taxon>Parthenolecanium</taxon>
    </lineage>
</organism>
<dbReference type="EMBL" id="JBBCAQ010000022">
    <property type="protein sequence ID" value="KAK7590218.1"/>
    <property type="molecule type" value="Genomic_DNA"/>
</dbReference>
<dbReference type="GO" id="GO:0008474">
    <property type="term" value="F:palmitoyl-(protein) hydrolase activity"/>
    <property type="evidence" value="ECO:0007669"/>
    <property type="project" value="UniProtKB-EC"/>
</dbReference>
<dbReference type="PANTHER" id="PTHR10655:SF68">
    <property type="entry name" value="PALMITOYL-PROTEIN HYDROLASE"/>
    <property type="match status" value="1"/>
</dbReference>
<protein>
    <recommendedName>
        <fullName evidence="2">palmitoyl-protein hydrolase</fullName>
        <ecNumber evidence="2">3.1.2.22</ecNumber>
    </recommendedName>
</protein>